<evidence type="ECO:0000313" key="2">
    <source>
        <dbReference type="EMBL" id="CAG8653048.1"/>
    </source>
</evidence>
<reference evidence="2" key="1">
    <citation type="submission" date="2021-06" db="EMBL/GenBank/DDBJ databases">
        <authorList>
            <person name="Kallberg Y."/>
            <person name="Tangrot J."/>
            <person name="Rosling A."/>
        </authorList>
    </citation>
    <scope>NUCLEOTIDE SEQUENCE</scope>
    <source>
        <strain evidence="2">MA453B</strain>
    </source>
</reference>
<evidence type="ECO:0000256" key="1">
    <source>
        <dbReference type="SAM" id="MobiDB-lite"/>
    </source>
</evidence>
<comment type="caution">
    <text evidence="2">The sequence shown here is derived from an EMBL/GenBank/DDBJ whole genome shotgun (WGS) entry which is preliminary data.</text>
</comment>
<keyword evidence="3" id="KW-1185">Reference proteome</keyword>
<organism evidence="2 3">
    <name type="scientific">Dentiscutata erythropus</name>
    <dbReference type="NCBI Taxonomy" id="1348616"/>
    <lineage>
        <taxon>Eukaryota</taxon>
        <taxon>Fungi</taxon>
        <taxon>Fungi incertae sedis</taxon>
        <taxon>Mucoromycota</taxon>
        <taxon>Glomeromycotina</taxon>
        <taxon>Glomeromycetes</taxon>
        <taxon>Diversisporales</taxon>
        <taxon>Gigasporaceae</taxon>
        <taxon>Dentiscutata</taxon>
    </lineage>
</organism>
<accession>A0A9N9DUJ4</accession>
<protein>
    <submittedName>
        <fullName evidence="2">22991_t:CDS:1</fullName>
    </submittedName>
</protein>
<evidence type="ECO:0000313" key="3">
    <source>
        <dbReference type="Proteomes" id="UP000789405"/>
    </source>
</evidence>
<name>A0A9N9DUJ4_9GLOM</name>
<gene>
    <name evidence="2" type="ORF">DERYTH_LOCUS10288</name>
</gene>
<feature type="region of interest" description="Disordered" evidence="1">
    <location>
        <begin position="129"/>
        <end position="152"/>
    </location>
</feature>
<dbReference type="AlphaFoldDB" id="A0A9N9DUJ4"/>
<sequence length="213" mass="24782">MYDKKLKMCEHITYFQGKDPILIKQTQRTVIVTPRNVALSVIALDLFKHTCKETVYAIQFVLCCALFDQKVIIDTPIPFRGCSAIKDWDPRLTGPSIARMQSYIREGETYSLRRTYCLPRSIGEIVRPSVPSTSDPSTYRRPPSDPSTSNHRQLEVHTSAFAEYYELVVRDGEFDVATQREILKLWNKLRTNYSSFRQFFETEFLCSRFKSIN</sequence>
<dbReference type="Proteomes" id="UP000789405">
    <property type="component" value="Unassembled WGS sequence"/>
</dbReference>
<proteinExistence type="predicted"/>
<dbReference type="EMBL" id="CAJVPY010005927">
    <property type="protein sequence ID" value="CAG8653048.1"/>
    <property type="molecule type" value="Genomic_DNA"/>
</dbReference>